<proteinExistence type="predicted"/>
<dbReference type="PANTHER" id="PTHR19303">
    <property type="entry name" value="TRANSPOSON"/>
    <property type="match status" value="1"/>
</dbReference>
<protein>
    <recommendedName>
        <fullName evidence="3">HTH CENPB-type domain-containing protein</fullName>
    </recommendedName>
</protein>
<dbReference type="InterPro" id="IPR018586">
    <property type="entry name" value="Brinker_DNA-bd"/>
</dbReference>
<dbReference type="InterPro" id="IPR009057">
    <property type="entry name" value="Homeodomain-like_sf"/>
</dbReference>
<dbReference type="Pfam" id="PF03184">
    <property type="entry name" value="DDE_1"/>
    <property type="match status" value="1"/>
</dbReference>
<evidence type="ECO:0000259" key="3">
    <source>
        <dbReference type="PROSITE" id="PS51253"/>
    </source>
</evidence>
<name>A0A3P8X785_ESOLU</name>
<dbReference type="Proteomes" id="UP000265140">
    <property type="component" value="Chromosome 16"/>
</dbReference>
<dbReference type="Bgee" id="ENSELUG00000001691">
    <property type="expression patterns" value="Expressed in heart and 10 other cell types or tissues"/>
</dbReference>
<reference evidence="4" key="3">
    <citation type="submission" date="2025-08" db="UniProtKB">
        <authorList>
            <consortium name="Ensembl"/>
        </authorList>
    </citation>
    <scope>IDENTIFICATION</scope>
</reference>
<dbReference type="InterPro" id="IPR004875">
    <property type="entry name" value="DDE_SF_endonuclease_dom"/>
</dbReference>
<evidence type="ECO:0000256" key="2">
    <source>
        <dbReference type="SAM" id="MobiDB-lite"/>
    </source>
</evidence>
<dbReference type="GeneTree" id="ENSGT00440000039028"/>
<dbReference type="Ensembl" id="ENSELUT00000019710.3">
    <property type="protein sequence ID" value="ENSELUP00000000069.3"/>
    <property type="gene ID" value="ENSELUG00000001691.3"/>
</dbReference>
<keyword evidence="1" id="KW-0238">DNA-binding</keyword>
<dbReference type="InterPro" id="IPR006600">
    <property type="entry name" value="HTH_CenpB_DNA-bd_dom"/>
</dbReference>
<feature type="compositionally biased region" description="Acidic residues" evidence="2">
    <location>
        <begin position="498"/>
        <end position="513"/>
    </location>
</feature>
<dbReference type="InterPro" id="IPR010921">
    <property type="entry name" value="Trp_repressor/repl_initiator"/>
</dbReference>
<feature type="domain" description="HTH CENPB-type" evidence="3">
    <location>
        <begin position="154"/>
        <end position="229"/>
    </location>
</feature>
<dbReference type="Pfam" id="PF03221">
    <property type="entry name" value="HTH_Tnp_Tc5"/>
    <property type="match status" value="1"/>
</dbReference>
<dbReference type="PROSITE" id="PS51253">
    <property type="entry name" value="HTH_CENPB"/>
    <property type="match status" value="1"/>
</dbReference>
<dbReference type="Gene3D" id="1.10.10.60">
    <property type="entry name" value="Homeodomain-like"/>
    <property type="match status" value="1"/>
</dbReference>
<dbReference type="PANTHER" id="PTHR19303:SF74">
    <property type="entry name" value="POGO TRANSPOSABLE ELEMENT WITH KRAB DOMAIN"/>
    <property type="match status" value="1"/>
</dbReference>
<reference evidence="4" key="2">
    <citation type="submission" date="2020-02" db="EMBL/GenBank/DDBJ databases">
        <title>Esox lucius (northern pike) genome, fEsoLuc1, primary haplotype.</title>
        <authorList>
            <person name="Myers G."/>
            <person name="Karagic N."/>
            <person name="Meyer A."/>
            <person name="Pippel M."/>
            <person name="Reichard M."/>
            <person name="Winkler S."/>
            <person name="Tracey A."/>
            <person name="Sims Y."/>
            <person name="Howe K."/>
            <person name="Rhie A."/>
            <person name="Formenti G."/>
            <person name="Durbin R."/>
            <person name="Fedrigo O."/>
            <person name="Jarvis E.D."/>
        </authorList>
    </citation>
    <scope>NUCLEOTIDE SEQUENCE [LARGE SCALE GENOMIC DNA]</scope>
</reference>
<evidence type="ECO:0000313" key="4">
    <source>
        <dbReference type="Ensembl" id="ENSELUP00000000069.3"/>
    </source>
</evidence>
<dbReference type="InParanoid" id="A0A3P8X785"/>
<evidence type="ECO:0000256" key="1">
    <source>
        <dbReference type="ARBA" id="ARBA00023125"/>
    </source>
</evidence>
<dbReference type="AlphaFoldDB" id="A0A3P8X785"/>
<dbReference type="OMA" id="WDAFRCH"/>
<dbReference type="SUPFAM" id="SSF48295">
    <property type="entry name" value="TrpR-like"/>
    <property type="match status" value="1"/>
</dbReference>
<organism evidence="4 5">
    <name type="scientific">Esox lucius</name>
    <name type="common">Northern pike</name>
    <dbReference type="NCBI Taxonomy" id="8010"/>
    <lineage>
        <taxon>Eukaryota</taxon>
        <taxon>Metazoa</taxon>
        <taxon>Chordata</taxon>
        <taxon>Craniata</taxon>
        <taxon>Vertebrata</taxon>
        <taxon>Euteleostomi</taxon>
        <taxon>Actinopterygii</taxon>
        <taxon>Neopterygii</taxon>
        <taxon>Teleostei</taxon>
        <taxon>Protacanthopterygii</taxon>
        <taxon>Esociformes</taxon>
        <taxon>Esocidae</taxon>
        <taxon>Esox</taxon>
    </lineage>
</organism>
<dbReference type="InterPro" id="IPR050863">
    <property type="entry name" value="CenT-Element_Derived"/>
</dbReference>
<sequence>MTPFFRDAKQAESHGLPVWTELMWPRQCIYRKTSNNSRVPNSRLSFILCFDLISRDRRDRSETTHHYGNITNRLTNFLLVFSFSYRNSLNTTMETKKKKYDLTFKLTVVKFAEQNSGEAAARHFSIDPKRVREWRKLKAELQRLSEEDNKRARLRGGGRKKVSEELEVSVCEWIHSMRAKHLRVSRKMIRAKAKEVYATVSDGRDEDRFTASAGWLDKFLKRNYFSVRRRKTVAQKDAKHFTEKLVNFVTYTTWIIKSKKIQPTNIIAMDETAVWFDMVGSTTVDARGARSVPLKTTGHEKSHLTVVLAAKADGTKMKPYVVFKGGIKEVKAMQNISGVVVATSKNGWMNEELTADWLQRVVGKLNVAPRLLAWDSYRCHISAATKAELKKGYNITTAVIPGGCTKYIQAPDVVWNQPFKASLHESYDNWMAGDVDKEYTAGGNMRAPACRLLVSWVCGLTVASDGSEDHLIHCFKEGEPCASGRELLVQARQAELTEAGEGEVESDVEEEFANELVIEDRGDDESDE</sequence>
<dbReference type="SUPFAM" id="SSF46689">
    <property type="entry name" value="Homeodomain-like"/>
    <property type="match status" value="1"/>
</dbReference>
<reference evidence="5" key="1">
    <citation type="journal article" date="2014" name="PLoS ONE">
        <title>The genome and linkage map of the northern pike (Esox lucius): conserved synteny revealed between the salmonid sister group and the Neoteleostei.</title>
        <authorList>
            <person name="Rondeau E.B."/>
            <person name="Minkley D.R."/>
            <person name="Leong J.S."/>
            <person name="Messmer A.M."/>
            <person name="Jantzen J.R."/>
            <person name="von Schalburg K.R."/>
            <person name="Lemon C."/>
            <person name="Bird N.H."/>
            <person name="Koop B.F."/>
        </authorList>
    </citation>
    <scope>NUCLEOTIDE SEQUENCE</scope>
</reference>
<dbReference type="Pfam" id="PF09607">
    <property type="entry name" value="BrkDBD"/>
    <property type="match status" value="1"/>
</dbReference>
<reference evidence="4" key="4">
    <citation type="submission" date="2025-09" db="UniProtKB">
        <authorList>
            <consortium name="Ensembl"/>
        </authorList>
    </citation>
    <scope>IDENTIFICATION</scope>
</reference>
<dbReference type="GO" id="GO:0043565">
    <property type="term" value="F:sequence-specific DNA binding"/>
    <property type="evidence" value="ECO:0007669"/>
    <property type="project" value="InterPro"/>
</dbReference>
<evidence type="ECO:0000313" key="5">
    <source>
        <dbReference type="Proteomes" id="UP000265140"/>
    </source>
</evidence>
<accession>A0A3P8X785</accession>
<feature type="region of interest" description="Disordered" evidence="2">
    <location>
        <begin position="498"/>
        <end position="528"/>
    </location>
</feature>
<keyword evidence="5" id="KW-1185">Reference proteome</keyword>
<dbReference type="SMART" id="SM00674">
    <property type="entry name" value="CENPB"/>
    <property type="match status" value="1"/>
</dbReference>
<dbReference type="GO" id="GO:0005634">
    <property type="term" value="C:nucleus"/>
    <property type="evidence" value="ECO:0007669"/>
    <property type="project" value="TreeGrafter"/>
</dbReference>